<sequence>MSVSIAEAGISVLPDNASVQWWDRDTDCTLVLATPSAEPELWDDFIDGALRSYRKHGVERAIDPSTLADPETTSLFLTAIDDAGRAIGGVRAQGPYRHADESHAVVEWAGQDALPKVRKMIADRIPFGVVEIKTAWSADDRPVDRERGRLLTPVLARMPLHATLVLGAKFAMATAAAHVLARWESSGGVVVTRIPATPYPDERYETKMMWWDHAEFTRTADPEQILATRAEARVLAPMLDQLTAPDNAMLTGL</sequence>
<name>A0A1W9Z156_MYCBA</name>
<dbReference type="STRING" id="564198.BST17_08330"/>
<dbReference type="RefSeq" id="WP_083056983.1">
    <property type="nucleotide sequence ID" value="NZ_JACKVM010000014.1"/>
</dbReference>
<keyword evidence="2" id="KW-1185">Reference proteome</keyword>
<proteinExistence type="predicted"/>
<organism evidence="1 2">
    <name type="scientific">Mycolicibacterium bacteremicum</name>
    <name type="common">Mycobacterium bacteremicum</name>
    <dbReference type="NCBI Taxonomy" id="564198"/>
    <lineage>
        <taxon>Bacteria</taxon>
        <taxon>Bacillati</taxon>
        <taxon>Actinomycetota</taxon>
        <taxon>Actinomycetes</taxon>
        <taxon>Mycobacteriales</taxon>
        <taxon>Mycobacteriaceae</taxon>
        <taxon>Mycolicibacterium</taxon>
    </lineage>
</organism>
<dbReference type="EMBL" id="MVHJ01000005">
    <property type="protein sequence ID" value="ORA05760.1"/>
    <property type="molecule type" value="Genomic_DNA"/>
</dbReference>
<evidence type="ECO:0000313" key="2">
    <source>
        <dbReference type="Proteomes" id="UP000192366"/>
    </source>
</evidence>
<comment type="caution">
    <text evidence="1">The sequence shown here is derived from an EMBL/GenBank/DDBJ whole genome shotgun (WGS) entry which is preliminary data.</text>
</comment>
<evidence type="ECO:0000313" key="1">
    <source>
        <dbReference type="EMBL" id="ORA05760.1"/>
    </source>
</evidence>
<dbReference type="AlphaFoldDB" id="A0A1W9Z156"/>
<protein>
    <recommendedName>
        <fullName evidence="3">N-acetyltransferase</fullName>
    </recommendedName>
</protein>
<accession>A0A1W9Z156</accession>
<evidence type="ECO:0008006" key="3">
    <source>
        <dbReference type="Google" id="ProtNLM"/>
    </source>
</evidence>
<dbReference type="OrthoDB" id="5175138at2"/>
<reference evidence="1 2" key="1">
    <citation type="submission" date="2017-02" db="EMBL/GenBank/DDBJ databases">
        <title>The new phylogeny of genus Mycobacterium.</title>
        <authorList>
            <person name="Tortoli E."/>
            <person name="Trovato A."/>
            <person name="Cirillo D.M."/>
        </authorList>
    </citation>
    <scope>NUCLEOTIDE SEQUENCE [LARGE SCALE GENOMIC DNA]</scope>
    <source>
        <strain evidence="1 2">DSM 45578</strain>
    </source>
</reference>
<gene>
    <name evidence="1" type="ORF">BST17_08330</name>
</gene>
<dbReference type="Proteomes" id="UP000192366">
    <property type="component" value="Unassembled WGS sequence"/>
</dbReference>